<dbReference type="GO" id="GO:0006508">
    <property type="term" value="P:proteolysis"/>
    <property type="evidence" value="ECO:0007669"/>
    <property type="project" value="UniProtKB-KW"/>
</dbReference>
<dbReference type="Gene3D" id="2.40.10.10">
    <property type="entry name" value="Trypsin-like serine proteases"/>
    <property type="match status" value="1"/>
</dbReference>
<keyword evidence="2" id="KW-0964">Secreted</keyword>
<dbReference type="PROSITE" id="PS01180">
    <property type="entry name" value="CUB"/>
    <property type="match status" value="1"/>
</dbReference>
<dbReference type="GO" id="GO:0005576">
    <property type="term" value="C:extracellular region"/>
    <property type="evidence" value="ECO:0007669"/>
    <property type="project" value="UniProtKB-SubCell"/>
</dbReference>
<evidence type="ECO:0008006" key="13">
    <source>
        <dbReference type="Google" id="ProtNLM"/>
    </source>
</evidence>
<dbReference type="InterPro" id="IPR001254">
    <property type="entry name" value="Trypsin_dom"/>
</dbReference>
<feature type="domain" description="Peptidase S1" evidence="10">
    <location>
        <begin position="136"/>
        <end position="369"/>
    </location>
</feature>
<dbReference type="PROSITE" id="PS00134">
    <property type="entry name" value="TRYPSIN_HIS"/>
    <property type="match status" value="1"/>
</dbReference>
<dbReference type="CDD" id="cd00190">
    <property type="entry name" value="Tryp_SPc"/>
    <property type="match status" value="1"/>
</dbReference>
<evidence type="ECO:0000256" key="7">
    <source>
        <dbReference type="ARBA" id="ARBA00024195"/>
    </source>
</evidence>
<accession>A0AAV2NE84</accession>
<evidence type="ECO:0000256" key="4">
    <source>
        <dbReference type="ARBA" id="ARBA00022801"/>
    </source>
</evidence>
<dbReference type="SUPFAM" id="SSF49854">
    <property type="entry name" value="Spermadhesin, CUB domain"/>
    <property type="match status" value="1"/>
</dbReference>
<name>A0AAV2NE84_9HYME</name>
<dbReference type="PROSITE" id="PS50240">
    <property type="entry name" value="TRYPSIN_DOM"/>
    <property type="match status" value="1"/>
</dbReference>
<evidence type="ECO:0000256" key="2">
    <source>
        <dbReference type="ARBA" id="ARBA00022525"/>
    </source>
</evidence>
<dbReference type="Pfam" id="PF00089">
    <property type="entry name" value="Trypsin"/>
    <property type="match status" value="1"/>
</dbReference>
<dbReference type="Proteomes" id="UP001497644">
    <property type="component" value="Chromosome 13"/>
</dbReference>
<dbReference type="PANTHER" id="PTHR24256">
    <property type="entry name" value="TRYPTASE-RELATED"/>
    <property type="match status" value="1"/>
</dbReference>
<evidence type="ECO:0000256" key="6">
    <source>
        <dbReference type="ARBA" id="ARBA00023157"/>
    </source>
</evidence>
<dbReference type="CDD" id="cd00041">
    <property type="entry name" value="CUB"/>
    <property type="match status" value="1"/>
</dbReference>
<keyword evidence="5" id="KW-0720">Serine protease</keyword>
<gene>
    <name evidence="11" type="ORF">LPLAT_LOCUS3788</name>
</gene>
<comment type="subcellular location">
    <subcellularLocation>
        <location evidence="1">Secreted</location>
    </subcellularLocation>
</comment>
<evidence type="ECO:0000313" key="11">
    <source>
        <dbReference type="EMBL" id="CAL1677832.1"/>
    </source>
</evidence>
<dbReference type="EMBL" id="OZ034836">
    <property type="protein sequence ID" value="CAL1677832.1"/>
    <property type="molecule type" value="Genomic_DNA"/>
</dbReference>
<dbReference type="InterPro" id="IPR018114">
    <property type="entry name" value="TRYPSIN_HIS"/>
</dbReference>
<dbReference type="SUPFAM" id="SSF50494">
    <property type="entry name" value="Trypsin-like serine proteases"/>
    <property type="match status" value="1"/>
</dbReference>
<evidence type="ECO:0000259" key="10">
    <source>
        <dbReference type="PROSITE" id="PS50240"/>
    </source>
</evidence>
<dbReference type="FunFam" id="2.40.10.10:FF:000015">
    <property type="entry name" value="Atrial natriuretic peptide-converting enzyme"/>
    <property type="match status" value="1"/>
</dbReference>
<dbReference type="InterPro" id="IPR051487">
    <property type="entry name" value="Ser/Thr_Proteases_Immune/Dev"/>
</dbReference>
<protein>
    <recommendedName>
        <fullName evidence="13">Venom serine protease 34</fullName>
    </recommendedName>
</protein>
<dbReference type="InterPro" id="IPR001314">
    <property type="entry name" value="Peptidase_S1A"/>
</dbReference>
<reference evidence="11" key="1">
    <citation type="submission" date="2024-04" db="EMBL/GenBank/DDBJ databases">
        <authorList>
            <consortium name="Molecular Ecology Group"/>
        </authorList>
    </citation>
    <scope>NUCLEOTIDE SEQUENCE</scope>
</reference>
<keyword evidence="12" id="KW-1185">Reference proteome</keyword>
<dbReference type="InterPro" id="IPR009003">
    <property type="entry name" value="Peptidase_S1_PA"/>
</dbReference>
<dbReference type="Gene3D" id="2.60.120.290">
    <property type="entry name" value="Spermadhesin, CUB domain"/>
    <property type="match status" value="1"/>
</dbReference>
<comment type="similarity">
    <text evidence="7">Belongs to the peptidase S1 family. CLIP subfamily.</text>
</comment>
<keyword evidence="6" id="KW-1015">Disulfide bond</keyword>
<sequence>MSNSLVHQNCNFSQYLRPGNIYYVYNPDYPNVTKGRQSCKWIAESDYRVKLTCNNFNIPWNFKCAFDSLTVYVNKSVANSYCGNETFSVESTGKVMTIELSTTFWSSGVKFLCELQTIEEAMDDNCRCGWKNPTKIVGGNETGVNEYPMMAGLVDPFQRDVYCGATIISQRHVLTAAHCLTDRNTNNVGVLVGDHDLTTGADTDASRLYTVSRFDIHPLYNNESLENDIAIVTTNSIINFSEQVGPACLPFQHQSDSFAGSYVDLLGWGTTQFGGMKSKTLQKVILTVITYRECRRWDPNLLYSQLCTYGDKKDACQFDSGGPVLWQNPTTRREVLVGIISFGSGCGNNEPGINTRVGTYIDWILSVTPGTNYCKSE</sequence>
<organism evidence="11 12">
    <name type="scientific">Lasius platythorax</name>
    <dbReference type="NCBI Taxonomy" id="488582"/>
    <lineage>
        <taxon>Eukaryota</taxon>
        <taxon>Metazoa</taxon>
        <taxon>Ecdysozoa</taxon>
        <taxon>Arthropoda</taxon>
        <taxon>Hexapoda</taxon>
        <taxon>Insecta</taxon>
        <taxon>Pterygota</taxon>
        <taxon>Neoptera</taxon>
        <taxon>Endopterygota</taxon>
        <taxon>Hymenoptera</taxon>
        <taxon>Apocrita</taxon>
        <taxon>Aculeata</taxon>
        <taxon>Formicoidea</taxon>
        <taxon>Formicidae</taxon>
        <taxon>Formicinae</taxon>
        <taxon>Lasius</taxon>
        <taxon>Lasius</taxon>
    </lineage>
</organism>
<dbReference type="SMART" id="SM00020">
    <property type="entry name" value="Tryp_SPc"/>
    <property type="match status" value="1"/>
</dbReference>
<dbReference type="GO" id="GO:0004252">
    <property type="term" value="F:serine-type endopeptidase activity"/>
    <property type="evidence" value="ECO:0007669"/>
    <property type="project" value="InterPro"/>
</dbReference>
<dbReference type="InterPro" id="IPR035914">
    <property type="entry name" value="Sperma_CUB_dom_sf"/>
</dbReference>
<evidence type="ECO:0000259" key="9">
    <source>
        <dbReference type="PROSITE" id="PS01180"/>
    </source>
</evidence>
<dbReference type="AlphaFoldDB" id="A0AAV2NE84"/>
<evidence type="ECO:0000256" key="5">
    <source>
        <dbReference type="ARBA" id="ARBA00022825"/>
    </source>
</evidence>
<comment type="caution">
    <text evidence="8">Lacks conserved residue(s) required for the propagation of feature annotation.</text>
</comment>
<feature type="domain" description="CUB" evidence="9">
    <location>
        <begin position="10"/>
        <end position="118"/>
    </location>
</feature>
<dbReference type="InterPro" id="IPR000859">
    <property type="entry name" value="CUB_dom"/>
</dbReference>
<keyword evidence="3" id="KW-0645">Protease</keyword>
<evidence type="ECO:0000256" key="1">
    <source>
        <dbReference type="ARBA" id="ARBA00004613"/>
    </source>
</evidence>
<dbReference type="PRINTS" id="PR00722">
    <property type="entry name" value="CHYMOTRYPSIN"/>
</dbReference>
<evidence type="ECO:0000313" key="12">
    <source>
        <dbReference type="Proteomes" id="UP001497644"/>
    </source>
</evidence>
<dbReference type="InterPro" id="IPR043504">
    <property type="entry name" value="Peptidase_S1_PA_chymotrypsin"/>
</dbReference>
<evidence type="ECO:0000256" key="3">
    <source>
        <dbReference type="ARBA" id="ARBA00022670"/>
    </source>
</evidence>
<proteinExistence type="inferred from homology"/>
<dbReference type="Pfam" id="PF00431">
    <property type="entry name" value="CUB"/>
    <property type="match status" value="1"/>
</dbReference>
<keyword evidence="4" id="KW-0378">Hydrolase</keyword>
<evidence type="ECO:0000256" key="8">
    <source>
        <dbReference type="PROSITE-ProRule" id="PRU00059"/>
    </source>
</evidence>